<evidence type="ECO:0000256" key="4">
    <source>
        <dbReference type="ARBA" id="ARBA00010763"/>
    </source>
</evidence>
<dbReference type="EC" id="2.10.1.1" evidence="11"/>
<dbReference type="Gene3D" id="3.90.105.10">
    <property type="entry name" value="Molybdopterin biosynthesis moea protein, domain 2"/>
    <property type="match status" value="1"/>
</dbReference>
<name>A0A7X6D5C1_9ACTN</name>
<organism evidence="13 14">
    <name type="scientific">Streptomyces lonarensis</name>
    <dbReference type="NCBI Taxonomy" id="700599"/>
    <lineage>
        <taxon>Bacteria</taxon>
        <taxon>Bacillati</taxon>
        <taxon>Actinomycetota</taxon>
        <taxon>Actinomycetes</taxon>
        <taxon>Kitasatosporales</taxon>
        <taxon>Streptomycetaceae</taxon>
        <taxon>Streptomyces</taxon>
    </lineage>
</organism>
<dbReference type="NCBIfam" id="NF045515">
    <property type="entry name" value="Glp_gephyrin"/>
    <property type="match status" value="1"/>
</dbReference>
<dbReference type="GO" id="GO:0006777">
    <property type="term" value="P:Mo-molybdopterin cofactor biosynthetic process"/>
    <property type="evidence" value="ECO:0007669"/>
    <property type="project" value="UniProtKB-UniRule"/>
</dbReference>
<dbReference type="NCBIfam" id="TIGR00177">
    <property type="entry name" value="molyb_syn"/>
    <property type="match status" value="1"/>
</dbReference>
<dbReference type="PANTHER" id="PTHR10192:SF5">
    <property type="entry name" value="GEPHYRIN"/>
    <property type="match status" value="1"/>
</dbReference>
<comment type="pathway">
    <text evidence="3 11">Cofactor biosynthesis; molybdopterin biosynthesis.</text>
</comment>
<sequence length="450" mass="46802">MRTSGPTSGSGSPRTSTGRCERLSDIWSVNDHLEDILAAVRPLEPIELQLLDAHGCVLAEDVTVPIALPPFDNSSMDGYAVRSADLRGCDHSAPARLVVTGEVVAGTGDPPVVGPGQSVRIMTGGPVPQGADAIVPVEWTDGGSGHGPAETMAPGSVAYGQVQVFRAPEPGQYIRPRGSDIAAGSVALTAGTLIGAPQVGLLAGIGRAFVRVRPRPRVVVVSTGSELVRPGDELGPGRIYDSNSFTLSAAAKEAGAVVYRVSAVADDARALRTVLEDQLIRADLIVTSGGVSVGAHDVVKEALSNLGRTPGHVDFRRVAMQPGKPQGFGVLGEARIPLLALPGNPVSSYVSFEVFVRPALRRMSGLPNPFRPGVRATLEGDGPRSSPPGKRQFLRGVHDSYRRTVRPVGGSGSHLTGALAHADALIVVPEHTTEITPGDELDVVLLDTPV</sequence>
<protein>
    <recommendedName>
        <fullName evidence="11">Molybdopterin molybdenumtransferase</fullName>
        <ecNumber evidence="11">2.10.1.1</ecNumber>
    </recommendedName>
</protein>
<keyword evidence="9 11" id="KW-0501">Molybdenum cofactor biosynthesis</keyword>
<dbReference type="SMART" id="SM00852">
    <property type="entry name" value="MoCF_biosynth"/>
    <property type="match status" value="1"/>
</dbReference>
<evidence type="ECO:0000256" key="2">
    <source>
        <dbReference type="ARBA" id="ARBA00002901"/>
    </source>
</evidence>
<comment type="cofactor">
    <cofactor evidence="1 11">
        <name>Mg(2+)</name>
        <dbReference type="ChEBI" id="CHEBI:18420"/>
    </cofactor>
</comment>
<dbReference type="GO" id="GO:0005829">
    <property type="term" value="C:cytosol"/>
    <property type="evidence" value="ECO:0007669"/>
    <property type="project" value="TreeGrafter"/>
</dbReference>
<dbReference type="Gene3D" id="2.170.190.11">
    <property type="entry name" value="Molybdopterin biosynthesis moea protein, domain 3"/>
    <property type="match status" value="1"/>
</dbReference>
<reference evidence="13 14" key="1">
    <citation type="submission" date="2020-03" db="EMBL/GenBank/DDBJ databases">
        <title>Draft genome of Streptomyces sp. ventii, isolated from the Axial Seamount in the Pacific Ocean, and resequencing of the two type strains Streptomyces lonarensis strain NCL 716 and Streptomyces bohaiensis strain 11A07.</title>
        <authorList>
            <person name="Loughran R.M."/>
            <person name="Pfannmuller K.M."/>
            <person name="Wasson B.J."/>
            <person name="Deadmond M.C."/>
            <person name="Paddock B.E."/>
            <person name="Koyack M.J."/>
            <person name="Gallegos D.A."/>
            <person name="Mitchell E.A."/>
            <person name="Ushijima B."/>
            <person name="Saw J.H."/>
            <person name="Mcphail K.L."/>
            <person name="Videau P."/>
        </authorList>
    </citation>
    <scope>NUCLEOTIDE SEQUENCE [LARGE SCALE GENOMIC DNA]</scope>
    <source>
        <strain evidence="13 14">NCL716</strain>
    </source>
</reference>
<dbReference type="SUPFAM" id="SSF63882">
    <property type="entry name" value="MoeA N-terminal region -like"/>
    <property type="match status" value="1"/>
</dbReference>
<comment type="similarity">
    <text evidence="4 11">Belongs to the MoeA family.</text>
</comment>
<evidence type="ECO:0000256" key="10">
    <source>
        <dbReference type="ARBA" id="ARBA00047317"/>
    </source>
</evidence>
<dbReference type="FunFam" id="3.40.980.10:FF:000004">
    <property type="entry name" value="Molybdopterin molybdenumtransferase"/>
    <property type="match status" value="1"/>
</dbReference>
<dbReference type="InterPro" id="IPR036135">
    <property type="entry name" value="MoeA_linker/N_sf"/>
</dbReference>
<keyword evidence="14" id="KW-1185">Reference proteome</keyword>
<dbReference type="GO" id="GO:0061599">
    <property type="term" value="F:molybdopterin molybdotransferase activity"/>
    <property type="evidence" value="ECO:0007669"/>
    <property type="project" value="UniProtKB-UniRule"/>
</dbReference>
<dbReference type="SUPFAM" id="SSF63867">
    <property type="entry name" value="MoeA C-terminal domain-like"/>
    <property type="match status" value="1"/>
</dbReference>
<proteinExistence type="inferred from homology"/>
<dbReference type="InterPro" id="IPR005111">
    <property type="entry name" value="MoeA_C_domain_IV"/>
</dbReference>
<evidence type="ECO:0000256" key="3">
    <source>
        <dbReference type="ARBA" id="ARBA00005046"/>
    </source>
</evidence>
<dbReference type="Pfam" id="PF00994">
    <property type="entry name" value="MoCF_biosynth"/>
    <property type="match status" value="1"/>
</dbReference>
<dbReference type="InterPro" id="IPR001453">
    <property type="entry name" value="MoaB/Mog_dom"/>
</dbReference>
<evidence type="ECO:0000256" key="5">
    <source>
        <dbReference type="ARBA" id="ARBA00022505"/>
    </source>
</evidence>
<dbReference type="InterPro" id="IPR005110">
    <property type="entry name" value="MoeA_linker/N"/>
</dbReference>
<dbReference type="UniPathway" id="UPA00344"/>
<gene>
    <name evidence="13" type="ORF">HCN56_22495</name>
</gene>
<comment type="function">
    <text evidence="2 11">Catalyzes the insertion of molybdate into adenylated molybdopterin with the concomitant release of AMP.</text>
</comment>
<evidence type="ECO:0000256" key="1">
    <source>
        <dbReference type="ARBA" id="ARBA00001946"/>
    </source>
</evidence>
<dbReference type="SUPFAM" id="SSF53218">
    <property type="entry name" value="Molybdenum cofactor biosynthesis proteins"/>
    <property type="match status" value="1"/>
</dbReference>
<keyword evidence="6 11" id="KW-0808">Transferase</keyword>
<dbReference type="Proteomes" id="UP000578686">
    <property type="component" value="Unassembled WGS sequence"/>
</dbReference>
<dbReference type="InterPro" id="IPR038987">
    <property type="entry name" value="MoeA-like"/>
</dbReference>
<keyword evidence="8 11" id="KW-0460">Magnesium</keyword>
<keyword evidence="5 11" id="KW-0500">Molybdenum</keyword>
<dbReference type="InterPro" id="IPR036425">
    <property type="entry name" value="MoaB/Mog-like_dom_sf"/>
</dbReference>
<dbReference type="Pfam" id="PF03454">
    <property type="entry name" value="MoeA_C"/>
    <property type="match status" value="1"/>
</dbReference>
<dbReference type="GO" id="GO:0046872">
    <property type="term" value="F:metal ion binding"/>
    <property type="evidence" value="ECO:0007669"/>
    <property type="project" value="UniProtKB-UniRule"/>
</dbReference>
<comment type="caution">
    <text evidence="13">The sequence shown here is derived from an EMBL/GenBank/DDBJ whole genome shotgun (WGS) entry which is preliminary data.</text>
</comment>
<dbReference type="AlphaFoldDB" id="A0A7X6D5C1"/>
<feature type="domain" description="MoaB/Mog" evidence="12">
    <location>
        <begin position="219"/>
        <end position="362"/>
    </location>
</feature>
<evidence type="ECO:0000313" key="14">
    <source>
        <dbReference type="Proteomes" id="UP000578686"/>
    </source>
</evidence>
<comment type="catalytic activity">
    <reaction evidence="10">
        <text>adenylyl-molybdopterin + molybdate = Mo-molybdopterin + AMP + H(+)</text>
        <dbReference type="Rhea" id="RHEA:35047"/>
        <dbReference type="ChEBI" id="CHEBI:15378"/>
        <dbReference type="ChEBI" id="CHEBI:36264"/>
        <dbReference type="ChEBI" id="CHEBI:62727"/>
        <dbReference type="ChEBI" id="CHEBI:71302"/>
        <dbReference type="ChEBI" id="CHEBI:456215"/>
        <dbReference type="EC" id="2.10.1.1"/>
    </reaction>
</comment>
<dbReference type="PANTHER" id="PTHR10192">
    <property type="entry name" value="MOLYBDOPTERIN BIOSYNTHESIS PROTEIN"/>
    <property type="match status" value="1"/>
</dbReference>
<dbReference type="EMBL" id="JAAVJD010000272">
    <property type="protein sequence ID" value="NJQ08273.1"/>
    <property type="molecule type" value="Genomic_DNA"/>
</dbReference>
<evidence type="ECO:0000256" key="7">
    <source>
        <dbReference type="ARBA" id="ARBA00022723"/>
    </source>
</evidence>
<keyword evidence="7 11" id="KW-0479">Metal-binding</keyword>
<dbReference type="InterPro" id="IPR036688">
    <property type="entry name" value="MoeA_C_domain_IV_sf"/>
</dbReference>
<dbReference type="CDD" id="cd00887">
    <property type="entry name" value="MoeA"/>
    <property type="match status" value="1"/>
</dbReference>
<evidence type="ECO:0000313" key="13">
    <source>
        <dbReference type="EMBL" id="NJQ08273.1"/>
    </source>
</evidence>
<evidence type="ECO:0000259" key="12">
    <source>
        <dbReference type="SMART" id="SM00852"/>
    </source>
</evidence>
<dbReference type="Gene3D" id="2.40.340.10">
    <property type="entry name" value="MoeA, C-terminal, domain IV"/>
    <property type="match status" value="1"/>
</dbReference>
<evidence type="ECO:0000256" key="11">
    <source>
        <dbReference type="RuleBase" id="RU365090"/>
    </source>
</evidence>
<dbReference type="Gene3D" id="3.40.980.10">
    <property type="entry name" value="MoaB/Mog-like domain"/>
    <property type="match status" value="1"/>
</dbReference>
<accession>A0A7X6D5C1</accession>
<evidence type="ECO:0000256" key="8">
    <source>
        <dbReference type="ARBA" id="ARBA00022842"/>
    </source>
</evidence>
<dbReference type="Pfam" id="PF03453">
    <property type="entry name" value="MoeA_N"/>
    <property type="match status" value="1"/>
</dbReference>
<evidence type="ECO:0000256" key="6">
    <source>
        <dbReference type="ARBA" id="ARBA00022679"/>
    </source>
</evidence>
<evidence type="ECO:0000256" key="9">
    <source>
        <dbReference type="ARBA" id="ARBA00023150"/>
    </source>
</evidence>